<dbReference type="InterPro" id="IPR032675">
    <property type="entry name" value="LRR_dom_sf"/>
</dbReference>
<sequence length="401" mass="44517">MLRMSVSNSDSRSMSCSESDQEAFIDFKDGLEDPDNCLSHGKPGPIVVSGMKPSLTKLKSLRHSDLSFNGFNDIPIPEFFSSLVNLQYLNLSNAGFSGLTPPSLGNLTCLQHLDVGIFSSFAESLDWISGLVSFKHLVLDGANLSRIESDWMEKLDGLLSLTELHLSRCNLCAPNSTSLNFSNITPLALVDFSYNMFNLKAPLVNVDINRSGLHGRIPLCFTKLPNLRFLYHFGNDLRASCPQFFRCSWKKIQELGLDSNELHGKLPASIGNMTFLTYFDLSGNNVQENQLAGKLPKWFSQVENLSHLYLSNNTLYGLIPDSLGMVTEEHFRNLGYLKTLMLSSNSFILNVGSDWQPPFQVKTLAVASCHFGSPFPAWLKSQDNLTYLDLSNASISGFIPC</sequence>
<keyword evidence="7" id="KW-0325">Glycoprotein</keyword>
<dbReference type="AlphaFoldDB" id="A0AA88E9H4"/>
<keyword evidence="4" id="KW-1133">Transmembrane helix</keyword>
<keyword evidence="6" id="KW-0675">Receptor</keyword>
<comment type="subcellular location">
    <subcellularLocation>
        <location evidence="1">Membrane</location>
        <topology evidence="1">Single-pass type I membrane protein</topology>
    </subcellularLocation>
</comment>
<dbReference type="Pfam" id="PF00560">
    <property type="entry name" value="LRR_1"/>
    <property type="match status" value="3"/>
</dbReference>
<dbReference type="InterPro" id="IPR001611">
    <property type="entry name" value="Leu-rich_rpt"/>
</dbReference>
<reference evidence="8" key="1">
    <citation type="submission" date="2023-07" db="EMBL/GenBank/DDBJ databases">
        <title>draft genome sequence of fig (Ficus carica).</title>
        <authorList>
            <person name="Takahashi T."/>
            <person name="Nishimura K."/>
        </authorList>
    </citation>
    <scope>NUCLEOTIDE SEQUENCE</scope>
</reference>
<evidence type="ECO:0000313" key="8">
    <source>
        <dbReference type="EMBL" id="GMN70572.1"/>
    </source>
</evidence>
<evidence type="ECO:0000256" key="3">
    <source>
        <dbReference type="ARBA" id="ARBA00022729"/>
    </source>
</evidence>
<dbReference type="Proteomes" id="UP001187192">
    <property type="component" value="Unassembled WGS sequence"/>
</dbReference>
<protein>
    <submittedName>
        <fullName evidence="8">Uncharacterized protein</fullName>
    </submittedName>
</protein>
<keyword evidence="10" id="KW-1185">Reference proteome</keyword>
<proteinExistence type="predicted"/>
<dbReference type="PANTHER" id="PTHR48063">
    <property type="entry name" value="LRR RECEPTOR-LIKE KINASE"/>
    <property type="match status" value="1"/>
</dbReference>
<evidence type="ECO:0000313" key="10">
    <source>
        <dbReference type="Proteomes" id="UP001187192"/>
    </source>
</evidence>
<evidence type="ECO:0000256" key="4">
    <source>
        <dbReference type="ARBA" id="ARBA00022989"/>
    </source>
</evidence>
<dbReference type="GO" id="GO:0016020">
    <property type="term" value="C:membrane"/>
    <property type="evidence" value="ECO:0007669"/>
    <property type="project" value="UniProtKB-SubCell"/>
</dbReference>
<dbReference type="SUPFAM" id="SSF52058">
    <property type="entry name" value="L domain-like"/>
    <property type="match status" value="2"/>
</dbReference>
<keyword evidence="3" id="KW-0732">Signal</keyword>
<dbReference type="Gene3D" id="3.80.10.10">
    <property type="entry name" value="Ribonuclease Inhibitor"/>
    <property type="match status" value="3"/>
</dbReference>
<keyword evidence="2" id="KW-0812">Transmembrane</keyword>
<name>A0AA88E9H4_FICCA</name>
<evidence type="ECO:0000256" key="6">
    <source>
        <dbReference type="ARBA" id="ARBA00023170"/>
    </source>
</evidence>
<accession>A0AA88E9H4</accession>
<evidence type="ECO:0000256" key="2">
    <source>
        <dbReference type="ARBA" id="ARBA00022692"/>
    </source>
</evidence>
<evidence type="ECO:0000313" key="9">
    <source>
        <dbReference type="EMBL" id="GMN70577.1"/>
    </source>
</evidence>
<evidence type="ECO:0000256" key="1">
    <source>
        <dbReference type="ARBA" id="ARBA00004479"/>
    </source>
</evidence>
<evidence type="ECO:0000256" key="5">
    <source>
        <dbReference type="ARBA" id="ARBA00023136"/>
    </source>
</evidence>
<dbReference type="EMBL" id="BTGU01001186">
    <property type="protein sequence ID" value="GMN70572.1"/>
    <property type="molecule type" value="Genomic_DNA"/>
</dbReference>
<gene>
    <name evidence="8" type="ORF">TIFTF001_039613</name>
    <name evidence="9" type="ORF">TIFTF001_039618</name>
</gene>
<comment type="caution">
    <text evidence="8">The sequence shown here is derived from an EMBL/GenBank/DDBJ whole genome shotgun (WGS) entry which is preliminary data.</text>
</comment>
<keyword evidence="5" id="KW-0472">Membrane</keyword>
<dbReference type="PANTHER" id="PTHR48063:SF16">
    <property type="entry name" value="LRR RECEPTOR-LIKE SERINE_THREONINE-PROTEIN KINASE GSO1"/>
    <property type="match status" value="1"/>
</dbReference>
<dbReference type="InterPro" id="IPR046956">
    <property type="entry name" value="RLP23-like"/>
</dbReference>
<dbReference type="EMBL" id="BTGU01001187">
    <property type="protein sequence ID" value="GMN70577.1"/>
    <property type="molecule type" value="Genomic_DNA"/>
</dbReference>
<organism evidence="8 10">
    <name type="scientific">Ficus carica</name>
    <name type="common">Common fig</name>
    <dbReference type="NCBI Taxonomy" id="3494"/>
    <lineage>
        <taxon>Eukaryota</taxon>
        <taxon>Viridiplantae</taxon>
        <taxon>Streptophyta</taxon>
        <taxon>Embryophyta</taxon>
        <taxon>Tracheophyta</taxon>
        <taxon>Spermatophyta</taxon>
        <taxon>Magnoliopsida</taxon>
        <taxon>eudicotyledons</taxon>
        <taxon>Gunneridae</taxon>
        <taxon>Pentapetalae</taxon>
        <taxon>rosids</taxon>
        <taxon>fabids</taxon>
        <taxon>Rosales</taxon>
        <taxon>Moraceae</taxon>
        <taxon>Ficeae</taxon>
        <taxon>Ficus</taxon>
    </lineage>
</organism>
<evidence type="ECO:0000256" key="7">
    <source>
        <dbReference type="ARBA" id="ARBA00023180"/>
    </source>
</evidence>